<proteinExistence type="predicted"/>
<dbReference type="Gene3D" id="3.40.1140.10">
    <property type="match status" value="1"/>
</dbReference>
<protein>
    <submittedName>
        <fullName evidence="4">AAA family ATPase</fullName>
    </submittedName>
</protein>
<feature type="coiled-coil region" evidence="3">
    <location>
        <begin position="719"/>
        <end position="774"/>
    </location>
</feature>
<dbReference type="PANTHER" id="PTHR32182:SF0">
    <property type="entry name" value="DNA REPLICATION AND REPAIR PROTEIN RECF"/>
    <property type="match status" value="1"/>
</dbReference>
<dbReference type="CDD" id="cd00267">
    <property type="entry name" value="ABC_ATPase"/>
    <property type="match status" value="1"/>
</dbReference>
<comment type="caution">
    <text evidence="4">The sequence shown here is derived from an EMBL/GenBank/DDBJ whole genome shotgun (WGS) entry which is preliminary data.</text>
</comment>
<evidence type="ECO:0000256" key="1">
    <source>
        <dbReference type="ARBA" id="ARBA00022763"/>
    </source>
</evidence>
<dbReference type="Pfam" id="PF13555">
    <property type="entry name" value="AAA_29"/>
    <property type="match status" value="1"/>
</dbReference>
<feature type="coiled-coil region" evidence="3">
    <location>
        <begin position="325"/>
        <end position="359"/>
    </location>
</feature>
<keyword evidence="3" id="KW-0175">Coiled coil</keyword>
<dbReference type="EMBL" id="DYVF01000029">
    <property type="protein sequence ID" value="HJG30540.1"/>
    <property type="molecule type" value="Genomic_DNA"/>
</dbReference>
<evidence type="ECO:0000256" key="2">
    <source>
        <dbReference type="ARBA" id="ARBA00023204"/>
    </source>
</evidence>
<dbReference type="Pfam" id="PF13558">
    <property type="entry name" value="SbcC_Walker_B"/>
    <property type="match status" value="1"/>
</dbReference>
<dbReference type="GO" id="GO:0000731">
    <property type="term" value="P:DNA synthesis involved in DNA repair"/>
    <property type="evidence" value="ECO:0007669"/>
    <property type="project" value="TreeGrafter"/>
</dbReference>
<evidence type="ECO:0000313" key="5">
    <source>
        <dbReference type="Proteomes" id="UP000746751"/>
    </source>
</evidence>
<dbReference type="PANTHER" id="PTHR32182">
    <property type="entry name" value="DNA REPLICATION AND REPAIR PROTEIN RECF"/>
    <property type="match status" value="1"/>
</dbReference>
<dbReference type="Proteomes" id="UP000746751">
    <property type="component" value="Unassembled WGS sequence"/>
</dbReference>
<dbReference type="InterPro" id="IPR027417">
    <property type="entry name" value="P-loop_NTPase"/>
</dbReference>
<dbReference type="SUPFAM" id="SSF52540">
    <property type="entry name" value="P-loop containing nucleoside triphosphate hydrolases"/>
    <property type="match status" value="1"/>
</dbReference>
<dbReference type="AlphaFoldDB" id="A0A921IRG1"/>
<dbReference type="GO" id="GO:0006302">
    <property type="term" value="P:double-strand break repair"/>
    <property type="evidence" value="ECO:0007669"/>
    <property type="project" value="TreeGrafter"/>
</dbReference>
<evidence type="ECO:0000256" key="3">
    <source>
        <dbReference type="SAM" id="Coils"/>
    </source>
</evidence>
<accession>A0A921IRG1</accession>
<name>A0A921IRG1_9ACTN</name>
<organism evidence="4 5">
    <name type="scientific">Collinsella ihumii</name>
    <dbReference type="NCBI Taxonomy" id="1720204"/>
    <lineage>
        <taxon>Bacteria</taxon>
        <taxon>Bacillati</taxon>
        <taxon>Actinomycetota</taxon>
        <taxon>Coriobacteriia</taxon>
        <taxon>Coriobacteriales</taxon>
        <taxon>Coriobacteriaceae</taxon>
        <taxon>Collinsella</taxon>
    </lineage>
</organism>
<feature type="coiled-coil region" evidence="3">
    <location>
        <begin position="645"/>
        <end position="672"/>
    </location>
</feature>
<evidence type="ECO:0000313" key="4">
    <source>
        <dbReference type="EMBL" id="HJG30540.1"/>
    </source>
</evidence>
<reference evidence="4" key="2">
    <citation type="submission" date="2021-09" db="EMBL/GenBank/DDBJ databases">
        <authorList>
            <person name="Gilroy R."/>
        </authorList>
    </citation>
    <scope>NUCLEOTIDE SEQUENCE</scope>
    <source>
        <strain evidence="4">ChiGjej2B2-7701</strain>
    </source>
</reference>
<reference evidence="4" key="1">
    <citation type="journal article" date="2021" name="PeerJ">
        <title>Extensive microbial diversity within the chicken gut microbiome revealed by metagenomics and culture.</title>
        <authorList>
            <person name="Gilroy R."/>
            <person name="Ravi A."/>
            <person name="Getino M."/>
            <person name="Pursley I."/>
            <person name="Horton D.L."/>
            <person name="Alikhan N.F."/>
            <person name="Baker D."/>
            <person name="Gharbi K."/>
            <person name="Hall N."/>
            <person name="Watson M."/>
            <person name="Adriaenssens E.M."/>
            <person name="Foster-Nyarko E."/>
            <person name="Jarju S."/>
            <person name="Secka A."/>
            <person name="Antonio M."/>
            <person name="Oren A."/>
            <person name="Chaudhuri R.R."/>
            <person name="La Ragione R."/>
            <person name="Hildebrand F."/>
            <person name="Pallen M.J."/>
        </authorList>
    </citation>
    <scope>NUCLEOTIDE SEQUENCE</scope>
    <source>
        <strain evidence="4">ChiGjej2B2-7701</strain>
    </source>
</reference>
<keyword evidence="1" id="KW-0227">DNA damage</keyword>
<keyword evidence="2" id="KW-0234">DNA repair</keyword>
<gene>
    <name evidence="4" type="ORF">K8U80_03990</name>
</gene>
<sequence length="1143" mass="128175">MSGSQRPEAVPYPGQWRLARIDLANWGTFGGYHTLPIDRRGTLITGASGSGKSTLLDAVAAVLTPPSNLNLNAAANNGSARDRGRSISNYVRGAYSNVTDATGEIVHAYLRPRMATWSGVLLRYEDGTPAIGASGEASHGAVNLLAIFFQKANSTSPDGLSRFYAVLRGDFALSDFERYGRTGADLTAFNKDFRSIGRGYRRHSDFEARLCRVLHIESPKTLVLLHKTQAAKNIGSLDDLFRTYMLETPRTFDLARDAVEQFDELQQAYRGVVDQREQMDCLQPLVTCSEQYRLASDEIEHLETLQARLPLFVEQTVVACLKHGIEQSKRRADDLTERVREAQAEQTSAQQRLEALIAQMSESGGIALDTAKLHIEEERKHLALVEQNRASLALDLASIGEQSLPDTHTQFEALKRLLSERTDEANAWLQGNERAKVEAYGTVNELQHQRSEIDRELRYLRGHPSNVPHKLHAIRAGIAEHLGISIEEVPFMAELIDIRPESSAWQGAIERVLGGRAKTMLVSRRYAPAITRYLESRHLGTRFDFDAVPDQVEVPPLPVGTTSLVRKVSVAPTPRNEALARWTHKTLRERFDYACVDDPADMQRHKRALTMGGQVKNGPHHVKDDRFAVNDSSRWVLGSSNDRKIEQLEQRVRDLDERLAAAQKTTEELTRRERESMAVCRIFEMLDSKSWSDYDLAQAQADFDAAEMFYRQIANSDALRSAAKQREEADARCKAANAAVEQAKVEQQLAERTVAREEAKLAESEARLASLARRAQERTTSSPVDSDTIERELHDLLAGIDPDFSRSVDAARLASQEATEKLADRERKQQRIAQTAVRDAEKVMTSYRERWRAQAADLSVTFDDCEAYLARYRQIKVGGLPEHEQKFLDVLTDFSRDQITVIASEIRGAFREVRDRLEPVNRSLLLSEYSPGIHLQIEVLENRGARVKEFLASLTDITSGSWENGDLDAAEQRYKRTAAVMERLGSSEPADVQWRRAVLDTTRHMRFVANEVSSEGCVVNVHSNDGGLSGGQKQKLVFFCLAAALRYQLADEDQPVPTYGTVVFDEAFDKSDRRFAEEALSIFERFGFHLVLATPEKLLQVAEDHIGSVVVVSCEDQQRSHLCPIVFEDRVPGDAAREPEARQ</sequence>